<name>A0AAD2D630_EUPCR</name>
<dbReference type="InterPro" id="IPR041146">
    <property type="entry name" value="IFT81_CH"/>
</dbReference>
<dbReference type="Gene3D" id="1.10.418.70">
    <property type="entry name" value="Intraflagellar transport protein 81, N-terminal domain"/>
    <property type="match status" value="1"/>
</dbReference>
<dbReference type="EMBL" id="CAMPGE010024120">
    <property type="protein sequence ID" value="CAI2381982.1"/>
    <property type="molecule type" value="Genomic_DNA"/>
</dbReference>
<sequence>MESTGSLLKVMGYIHTEASIDQGIILQDPREDFKLGHELKSIDIRYMVETLNKPPFDCDLSIVDLDVKQPFELLKLLNRVLGEFDDTQKEIDIGSETREDTTNRICKFLTMLGVPCETDSSLRFGLSCNNKETILKILSCILQIFENSKEQRDRSAFLSSIPIPEEFLMDEQIRQEINTYKSLQEKLNITGDHLKTLESKDKQQDAMNKQITELELQKQELSSKLKILKDTKNDPDFIVLLEAIKLLSKEQLSQSKIDLMTAEQSQLLQNTIQDKHHSRSQLLSVSQEILGPQTADDLFSTTLIADVQENREGYYNILEPEYEEKSTRCSLLTKSLETPITEDQILLLEQDCATLTAECEALNLKIPTNSPFNDLLKKFQLAQLTKKNQIAELAHLTSTKDQFEATMQAEKGPSLQLRQLGPRRQELYEKCTKKLKEKKLRYDAMKKKLADITSEKDVLTKTKEGLEAKIERDEEKRRKLEESKGISGYRGIEKNLEKVKKELDEIDTFKKNKLEQLQETNYLLQEQIISKKNRLCAPIKKLRVNRMAYKIMAAEYESCKKKHEESQIHFIADDENLEEITDKLCHDHKKEETKYHSLNIQNKINIALEKIIQKESDFQNNPESRFSDNFKTLSEMYSAKINQQKEIICILEQNLKDKNDTQEDEHLQLIQTDEVTIASTENETIQSESAPSHCTDQ</sequence>
<dbReference type="GO" id="GO:0030992">
    <property type="term" value="C:intraciliary transport particle B"/>
    <property type="evidence" value="ECO:0007669"/>
    <property type="project" value="InterPro"/>
</dbReference>
<evidence type="ECO:0000256" key="2">
    <source>
        <dbReference type="ARBA" id="ARBA00022794"/>
    </source>
</evidence>
<protein>
    <recommendedName>
        <fullName evidence="8">IFT81 calponin homology domain-containing protein</fullName>
    </recommendedName>
</protein>
<dbReference type="InterPro" id="IPR029600">
    <property type="entry name" value="IFT81"/>
</dbReference>
<dbReference type="Proteomes" id="UP001295684">
    <property type="component" value="Unassembled WGS sequence"/>
</dbReference>
<evidence type="ECO:0000256" key="1">
    <source>
        <dbReference type="ARBA" id="ARBA00004138"/>
    </source>
</evidence>
<evidence type="ECO:0000259" key="8">
    <source>
        <dbReference type="Pfam" id="PF18383"/>
    </source>
</evidence>
<evidence type="ECO:0000256" key="7">
    <source>
        <dbReference type="SAM" id="Coils"/>
    </source>
</evidence>
<keyword evidence="4" id="KW-0969">Cilium</keyword>
<proteinExistence type="inferred from homology"/>
<accession>A0AAD2D630</accession>
<keyword evidence="5" id="KW-0966">Cell projection</keyword>
<keyword evidence="10" id="KW-1185">Reference proteome</keyword>
<comment type="subcellular location">
    <subcellularLocation>
        <location evidence="1">Cell projection</location>
        <location evidence="1">Cilium</location>
    </subcellularLocation>
</comment>
<dbReference type="PANTHER" id="PTHR15614">
    <property type="entry name" value="INTRAFLAGELLAR TRANSPORT PROTEIN 81 HOMOLOG"/>
    <property type="match status" value="1"/>
</dbReference>
<keyword evidence="2" id="KW-0970">Cilium biogenesis/degradation</keyword>
<organism evidence="9 10">
    <name type="scientific">Euplotes crassus</name>
    <dbReference type="NCBI Taxonomy" id="5936"/>
    <lineage>
        <taxon>Eukaryota</taxon>
        <taxon>Sar</taxon>
        <taxon>Alveolata</taxon>
        <taxon>Ciliophora</taxon>
        <taxon>Intramacronucleata</taxon>
        <taxon>Spirotrichea</taxon>
        <taxon>Hypotrichia</taxon>
        <taxon>Euplotida</taxon>
        <taxon>Euplotidae</taxon>
        <taxon>Moneuplotes</taxon>
    </lineage>
</organism>
<evidence type="ECO:0000256" key="6">
    <source>
        <dbReference type="ARBA" id="ARBA00043983"/>
    </source>
</evidence>
<comment type="caution">
    <text evidence="9">The sequence shown here is derived from an EMBL/GenBank/DDBJ whole genome shotgun (WGS) entry which is preliminary data.</text>
</comment>
<reference evidence="9" key="1">
    <citation type="submission" date="2023-07" db="EMBL/GenBank/DDBJ databases">
        <authorList>
            <consortium name="AG Swart"/>
            <person name="Singh M."/>
            <person name="Singh A."/>
            <person name="Seah K."/>
            <person name="Emmerich C."/>
        </authorList>
    </citation>
    <scope>NUCLEOTIDE SEQUENCE</scope>
    <source>
        <strain evidence="9">DP1</strain>
    </source>
</reference>
<dbReference type="InterPro" id="IPR043016">
    <property type="entry name" value="IFT81_N_sf"/>
</dbReference>
<gene>
    <name evidence="9" type="ORF">ECRASSUSDP1_LOCUS23449</name>
</gene>
<evidence type="ECO:0000313" key="9">
    <source>
        <dbReference type="EMBL" id="CAI2381982.1"/>
    </source>
</evidence>
<feature type="domain" description="IFT81 calponin homology" evidence="8">
    <location>
        <begin position="44"/>
        <end position="159"/>
    </location>
</feature>
<feature type="coiled-coil region" evidence="7">
    <location>
        <begin position="428"/>
        <end position="483"/>
    </location>
</feature>
<comment type="similarity">
    <text evidence="6">Belongs to the IFT81 family.</text>
</comment>
<dbReference type="GO" id="GO:0015631">
    <property type="term" value="F:tubulin binding"/>
    <property type="evidence" value="ECO:0007669"/>
    <property type="project" value="InterPro"/>
</dbReference>
<dbReference type="PANTHER" id="PTHR15614:SF2">
    <property type="entry name" value="INTRAFLAGELLAR TRANSPORT PROTEIN 81 HOMOLOG"/>
    <property type="match status" value="1"/>
</dbReference>
<dbReference type="GO" id="GO:0036064">
    <property type="term" value="C:ciliary basal body"/>
    <property type="evidence" value="ECO:0007669"/>
    <property type="project" value="TreeGrafter"/>
</dbReference>
<dbReference type="GO" id="GO:0042073">
    <property type="term" value="P:intraciliary transport"/>
    <property type="evidence" value="ECO:0007669"/>
    <property type="project" value="InterPro"/>
</dbReference>
<evidence type="ECO:0000256" key="5">
    <source>
        <dbReference type="ARBA" id="ARBA00023273"/>
    </source>
</evidence>
<evidence type="ECO:0000313" key="10">
    <source>
        <dbReference type="Proteomes" id="UP001295684"/>
    </source>
</evidence>
<dbReference type="Pfam" id="PF18383">
    <property type="entry name" value="IFT81_CH"/>
    <property type="match status" value="1"/>
</dbReference>
<evidence type="ECO:0000256" key="3">
    <source>
        <dbReference type="ARBA" id="ARBA00023054"/>
    </source>
</evidence>
<keyword evidence="3 7" id="KW-0175">Coiled coil</keyword>
<evidence type="ECO:0000256" key="4">
    <source>
        <dbReference type="ARBA" id="ARBA00023069"/>
    </source>
</evidence>
<feature type="coiled-coil region" evidence="7">
    <location>
        <begin position="197"/>
        <end position="231"/>
    </location>
</feature>
<dbReference type="GO" id="GO:0060271">
    <property type="term" value="P:cilium assembly"/>
    <property type="evidence" value="ECO:0007669"/>
    <property type="project" value="InterPro"/>
</dbReference>
<dbReference type="AlphaFoldDB" id="A0AAD2D630"/>